<evidence type="ECO:0000313" key="9">
    <source>
        <dbReference type="Proteomes" id="UP000332933"/>
    </source>
</evidence>
<keyword evidence="3 6" id="KW-1133">Transmembrane helix</keyword>
<dbReference type="GO" id="GO:0015171">
    <property type="term" value="F:amino acid transmembrane transporter activity"/>
    <property type="evidence" value="ECO:0007669"/>
    <property type="project" value="TreeGrafter"/>
</dbReference>
<feature type="transmembrane region" description="Helical" evidence="6">
    <location>
        <begin position="403"/>
        <end position="423"/>
    </location>
</feature>
<feature type="transmembrane region" description="Helical" evidence="6">
    <location>
        <begin position="307"/>
        <end position="326"/>
    </location>
</feature>
<accession>A0A485L902</accession>
<feature type="transmembrane region" description="Helical" evidence="6">
    <location>
        <begin position="107"/>
        <end position="126"/>
    </location>
</feature>
<gene>
    <name evidence="8" type="primary">Aste57867_17415</name>
    <name evidence="7" type="ORF">As57867_017355</name>
    <name evidence="8" type="ORF">ASTE57867_17415</name>
</gene>
<feature type="transmembrane region" description="Helical" evidence="6">
    <location>
        <begin position="212"/>
        <end position="237"/>
    </location>
</feature>
<feature type="transmembrane region" description="Helical" evidence="6">
    <location>
        <begin position="159"/>
        <end position="180"/>
    </location>
</feature>
<feature type="transmembrane region" description="Helical" evidence="6">
    <location>
        <begin position="460"/>
        <end position="481"/>
    </location>
</feature>
<reference evidence="8 9" key="1">
    <citation type="submission" date="2019-03" db="EMBL/GenBank/DDBJ databases">
        <authorList>
            <person name="Gaulin E."/>
            <person name="Dumas B."/>
        </authorList>
    </citation>
    <scope>NUCLEOTIDE SEQUENCE [LARGE SCALE GENOMIC DNA]</scope>
    <source>
        <strain evidence="8">CBS 568.67</strain>
    </source>
</reference>
<dbReference type="Proteomes" id="UP000332933">
    <property type="component" value="Unassembled WGS sequence"/>
</dbReference>
<sequence>MSETKALIAEKATAPTPTTTYGSEDGGTPRSMLSRVAAQNVKPWEFPGWGKYVQMNIDQAKLDEIEDDLKKREHPKLSEWPATAICGNDILSSCLYVSGLVAAKAGMLAPVALVIVAGILYLYRFIYGEVVNAIPMNGGSYNVLLNTTSKRVASVAASLAILSYIATGVVSGTSACTYLAATFPGVPVVGSTVGLLFFFAVLTSLGISESAIFALGIFVVHTVTLTVLCGLSLWFIIQNKGQLLYQNLFETDFPSINLAGSMIHGDVFTALFFGTSTAMLGISGFESSSQFVQEQGPGVFPKTLKNMWWGVAIFNPLLSLLSMGVMPLQTINMFKNTVLAKMALVAGGPVFQTIFTIDAFIVLSGAVLTAYVGINGLIRRLASDRVVPPFLLQENSWRHTNHWILFGYFGVATSLVLVLDGDVETLSGVYTYAFLGLMMLFGTGCMLLKYKRSEMPRDVIAPWWACITGVLMVFLAFFGNLMGDPTVLTYFALYASLVMVVVFVMLERLFLLRLAMYALQRIAPSRPHAQMTGSMTGAKGGRTIAKVMREITDSCPTVFFCKEPNLPLINKAILYARANEQTNHLVIVHVYNEGGVSESFGESVATFDRIYPKLKIDFVAVHTPAPFGPAAIEWVSSTYDIPKNMMFMKQPSATFPHSIAALGGVRIITG</sequence>
<feature type="transmembrane region" description="Helical" evidence="6">
    <location>
        <begin position="487"/>
        <end position="506"/>
    </location>
</feature>
<evidence type="ECO:0000256" key="1">
    <source>
        <dbReference type="ARBA" id="ARBA00004141"/>
    </source>
</evidence>
<dbReference type="OrthoDB" id="1718410at2759"/>
<dbReference type="EMBL" id="VJMH01006154">
    <property type="protein sequence ID" value="KAF0691327.1"/>
    <property type="molecule type" value="Genomic_DNA"/>
</dbReference>
<dbReference type="AlphaFoldDB" id="A0A485L902"/>
<dbReference type="PANTHER" id="PTHR43243:SF11">
    <property type="entry name" value="AMINO ACID PERMEASE_ SLC12A DOMAIN-CONTAINING PROTEIN"/>
    <property type="match status" value="1"/>
</dbReference>
<feature type="transmembrane region" description="Helical" evidence="6">
    <location>
        <begin position="361"/>
        <end position="382"/>
    </location>
</feature>
<proteinExistence type="predicted"/>
<evidence type="ECO:0000313" key="7">
    <source>
        <dbReference type="EMBL" id="KAF0691327.1"/>
    </source>
</evidence>
<keyword evidence="9" id="KW-1185">Reference proteome</keyword>
<name>A0A485L902_9STRA</name>
<reference evidence="7" key="2">
    <citation type="submission" date="2019-06" db="EMBL/GenBank/DDBJ databases">
        <title>Genomics analysis of Aphanomyces spp. identifies a new class of oomycete effector associated with host adaptation.</title>
        <authorList>
            <person name="Gaulin E."/>
        </authorList>
    </citation>
    <scope>NUCLEOTIDE SEQUENCE</scope>
    <source>
        <strain evidence="7">CBS 578.67</strain>
    </source>
</reference>
<keyword evidence="2 6" id="KW-0812">Transmembrane</keyword>
<dbReference type="Gene3D" id="1.20.1740.10">
    <property type="entry name" value="Amino acid/polyamine transporter I"/>
    <property type="match status" value="1"/>
</dbReference>
<dbReference type="EMBL" id="CAADRA010006175">
    <property type="protein sequence ID" value="VFT94171.1"/>
    <property type="molecule type" value="Genomic_DNA"/>
</dbReference>
<dbReference type="Pfam" id="PF13520">
    <property type="entry name" value="AA_permease_2"/>
    <property type="match status" value="1"/>
</dbReference>
<feature type="transmembrane region" description="Helical" evidence="6">
    <location>
        <begin position="186"/>
        <end position="205"/>
    </location>
</feature>
<evidence type="ECO:0000256" key="2">
    <source>
        <dbReference type="ARBA" id="ARBA00022692"/>
    </source>
</evidence>
<protein>
    <submittedName>
        <fullName evidence="8">Aste57867_17415 protein</fullName>
    </submittedName>
</protein>
<comment type="subcellular location">
    <subcellularLocation>
        <location evidence="1">Membrane</location>
        <topology evidence="1">Multi-pass membrane protein</topology>
    </subcellularLocation>
</comment>
<evidence type="ECO:0000256" key="5">
    <source>
        <dbReference type="SAM" id="MobiDB-lite"/>
    </source>
</evidence>
<dbReference type="PANTHER" id="PTHR43243">
    <property type="entry name" value="INNER MEMBRANE TRANSPORTER YGJI-RELATED"/>
    <property type="match status" value="1"/>
</dbReference>
<feature type="region of interest" description="Disordered" evidence="5">
    <location>
        <begin position="1"/>
        <end position="29"/>
    </location>
</feature>
<dbReference type="InterPro" id="IPR002293">
    <property type="entry name" value="AA/rel_permease1"/>
</dbReference>
<evidence type="ECO:0000256" key="4">
    <source>
        <dbReference type="ARBA" id="ARBA00023136"/>
    </source>
</evidence>
<feature type="transmembrane region" description="Helical" evidence="6">
    <location>
        <begin position="429"/>
        <end position="448"/>
    </location>
</feature>
<keyword evidence="4 6" id="KW-0472">Membrane</keyword>
<evidence type="ECO:0000313" key="8">
    <source>
        <dbReference type="EMBL" id="VFT94171.1"/>
    </source>
</evidence>
<organism evidence="8 9">
    <name type="scientific">Aphanomyces stellatus</name>
    <dbReference type="NCBI Taxonomy" id="120398"/>
    <lineage>
        <taxon>Eukaryota</taxon>
        <taxon>Sar</taxon>
        <taxon>Stramenopiles</taxon>
        <taxon>Oomycota</taxon>
        <taxon>Saprolegniomycetes</taxon>
        <taxon>Saprolegniales</taxon>
        <taxon>Verrucalvaceae</taxon>
        <taxon>Aphanomyces</taxon>
    </lineage>
</organism>
<evidence type="ECO:0000256" key="3">
    <source>
        <dbReference type="ARBA" id="ARBA00022989"/>
    </source>
</evidence>
<dbReference type="GO" id="GO:0016020">
    <property type="term" value="C:membrane"/>
    <property type="evidence" value="ECO:0007669"/>
    <property type="project" value="UniProtKB-SubCell"/>
</dbReference>
<evidence type="ECO:0000256" key="6">
    <source>
        <dbReference type="SAM" id="Phobius"/>
    </source>
</evidence>